<proteinExistence type="predicted"/>
<keyword evidence="1" id="KW-0812">Transmembrane</keyword>
<dbReference type="SMR" id="A0A1I7SGH4"/>
<name>A0A1I7SGH4_BURXY</name>
<dbReference type="WBParaSite" id="BXY_1213900.1">
    <property type="protein sequence ID" value="BXY_1213900.1"/>
    <property type="gene ID" value="BXY_1213900"/>
</dbReference>
<accession>A0A1I7SGH4</accession>
<keyword evidence="4" id="KW-1185">Reference proteome</keyword>
<keyword evidence="1" id="KW-1133">Transmembrane helix</keyword>
<evidence type="ECO:0000313" key="5">
    <source>
        <dbReference type="WBParaSite" id="BXY_1213900.1"/>
    </source>
</evidence>
<dbReference type="Proteomes" id="UP000582659">
    <property type="component" value="Unassembled WGS sequence"/>
</dbReference>
<organism evidence="3 5">
    <name type="scientific">Bursaphelenchus xylophilus</name>
    <name type="common">Pinewood nematode worm</name>
    <name type="synonym">Aphelenchoides xylophilus</name>
    <dbReference type="NCBI Taxonomy" id="6326"/>
    <lineage>
        <taxon>Eukaryota</taxon>
        <taxon>Metazoa</taxon>
        <taxon>Ecdysozoa</taxon>
        <taxon>Nematoda</taxon>
        <taxon>Chromadorea</taxon>
        <taxon>Rhabditida</taxon>
        <taxon>Tylenchina</taxon>
        <taxon>Tylenchomorpha</taxon>
        <taxon>Aphelenchoidea</taxon>
        <taxon>Aphelenchoididae</taxon>
        <taxon>Bursaphelenchus</taxon>
    </lineage>
</organism>
<evidence type="ECO:0000313" key="3">
    <source>
        <dbReference type="Proteomes" id="UP000095284"/>
    </source>
</evidence>
<feature type="transmembrane region" description="Helical" evidence="1">
    <location>
        <begin position="64"/>
        <end position="87"/>
    </location>
</feature>
<dbReference type="EMBL" id="CAJFDI010000006">
    <property type="protein sequence ID" value="CAD5233237.1"/>
    <property type="molecule type" value="Genomic_DNA"/>
</dbReference>
<gene>
    <name evidence="2" type="ORF">BXYJ_LOCUS13328</name>
</gene>
<reference evidence="5" key="1">
    <citation type="submission" date="2016-11" db="UniProtKB">
        <authorList>
            <consortium name="WormBaseParasite"/>
        </authorList>
    </citation>
    <scope>IDENTIFICATION</scope>
</reference>
<reference evidence="2" key="2">
    <citation type="submission" date="2020-09" db="EMBL/GenBank/DDBJ databases">
        <authorList>
            <person name="Kikuchi T."/>
        </authorList>
    </citation>
    <scope>NUCLEOTIDE SEQUENCE</scope>
    <source>
        <strain evidence="2">Ka4C1</strain>
    </source>
</reference>
<evidence type="ECO:0000313" key="2">
    <source>
        <dbReference type="EMBL" id="CAD5233237.1"/>
    </source>
</evidence>
<evidence type="ECO:0000256" key="1">
    <source>
        <dbReference type="SAM" id="Phobius"/>
    </source>
</evidence>
<dbReference type="EMBL" id="CAJFCV020000006">
    <property type="protein sequence ID" value="CAG9127960.1"/>
    <property type="molecule type" value="Genomic_DNA"/>
</dbReference>
<protein>
    <submittedName>
        <fullName evidence="2">(pine wood nematode) hypothetical protein</fullName>
    </submittedName>
</protein>
<evidence type="ECO:0000313" key="4">
    <source>
        <dbReference type="Proteomes" id="UP000659654"/>
    </source>
</evidence>
<dbReference type="Proteomes" id="UP000095284">
    <property type="component" value="Unplaced"/>
</dbReference>
<dbReference type="Proteomes" id="UP000659654">
    <property type="component" value="Unassembled WGS sequence"/>
</dbReference>
<sequence>MAAVLFFPLESTPRGCGDFKTCPDGARCYRAYDSPDAFSCFPVGMDPTSTGILEGLAPCNCLSAFWIGLLVVLAVLFGIILGCGGFWSCRWYKKYRAAKKIDQVEVADDPEPTLLF</sequence>
<dbReference type="AlphaFoldDB" id="A0A1I7SGH4"/>
<keyword evidence="1" id="KW-0472">Membrane</keyword>